<comment type="caution">
    <text evidence="2">The sequence shown here is derived from an EMBL/GenBank/DDBJ whole genome shotgun (WGS) entry which is preliminary data.</text>
</comment>
<dbReference type="STRING" id="154621.RV11_GL000835"/>
<evidence type="ECO:0000313" key="2">
    <source>
        <dbReference type="EMBL" id="EOL48880.1"/>
    </source>
</evidence>
<dbReference type="Proteomes" id="UP000013785">
    <property type="component" value="Unassembled WGS sequence"/>
</dbReference>
<organism evidence="2 3">
    <name type="scientific">Enterococcus phoeniculicola ATCC BAA-412</name>
    <dbReference type="NCBI Taxonomy" id="1158610"/>
    <lineage>
        <taxon>Bacteria</taxon>
        <taxon>Bacillati</taxon>
        <taxon>Bacillota</taxon>
        <taxon>Bacilli</taxon>
        <taxon>Lactobacillales</taxon>
        <taxon>Enterococcaceae</taxon>
        <taxon>Enterococcus</taxon>
    </lineage>
</organism>
<keyword evidence="3" id="KW-1185">Reference proteome</keyword>
<dbReference type="EMBL" id="AJAT01000007">
    <property type="protein sequence ID" value="EOL48880.1"/>
    <property type="molecule type" value="Genomic_DNA"/>
</dbReference>
<sequence>MKQTVKKSFITTLLLLTLGTFSMPLLSLADVTPFASGNWDSVVANDLNGLSQVGTTNRTTKTSFTLSVRNSDGSSVGSKKVTIANGASDYHDVWGAPFREKYGHITTGSKDHDPWFDA</sequence>
<reference evidence="2 3" key="1">
    <citation type="submission" date="2013-02" db="EMBL/GenBank/DDBJ databases">
        <title>The Genome Sequence of Enterococcus phoeniculicola BAA-412.</title>
        <authorList>
            <consortium name="The Broad Institute Genome Sequencing Platform"/>
            <consortium name="The Broad Institute Genome Sequencing Center for Infectious Disease"/>
            <person name="Earl A.M."/>
            <person name="Gilmore M.S."/>
            <person name="Lebreton F."/>
            <person name="Walker B."/>
            <person name="Young S.K."/>
            <person name="Zeng Q."/>
            <person name="Gargeya S."/>
            <person name="Fitzgerald M."/>
            <person name="Haas B."/>
            <person name="Abouelleil A."/>
            <person name="Alvarado L."/>
            <person name="Arachchi H.M."/>
            <person name="Berlin A.M."/>
            <person name="Chapman S.B."/>
            <person name="Dewar J."/>
            <person name="Goldberg J."/>
            <person name="Griggs A."/>
            <person name="Gujja S."/>
            <person name="Hansen M."/>
            <person name="Howarth C."/>
            <person name="Imamovic A."/>
            <person name="Larimer J."/>
            <person name="McCowan C."/>
            <person name="Murphy C."/>
            <person name="Neiman D."/>
            <person name="Pearson M."/>
            <person name="Priest M."/>
            <person name="Roberts A."/>
            <person name="Saif S."/>
            <person name="Shea T."/>
            <person name="Sisk P."/>
            <person name="Sykes S."/>
            <person name="Wortman J."/>
            <person name="Nusbaum C."/>
            <person name="Birren B."/>
        </authorList>
    </citation>
    <scope>NUCLEOTIDE SEQUENCE [LARGE SCALE GENOMIC DNA]</scope>
    <source>
        <strain evidence="2 3">ATCC BAA-412</strain>
    </source>
</reference>
<feature type="chain" id="PRO_5004363096" evidence="1">
    <location>
        <begin position="30"/>
        <end position="118"/>
    </location>
</feature>
<protein>
    <submittedName>
        <fullName evidence="2">Uncharacterized protein</fullName>
    </submittedName>
</protein>
<evidence type="ECO:0000313" key="3">
    <source>
        <dbReference type="Proteomes" id="UP000013785"/>
    </source>
</evidence>
<proteinExistence type="predicted"/>
<keyword evidence="1" id="KW-0732">Signal</keyword>
<evidence type="ECO:0000256" key="1">
    <source>
        <dbReference type="SAM" id="SignalP"/>
    </source>
</evidence>
<name>R3X4A6_9ENTE</name>
<dbReference type="RefSeq" id="WP_010767106.1">
    <property type="nucleotide sequence ID" value="NZ_ASWE01000004.1"/>
</dbReference>
<dbReference type="PATRIC" id="fig|1158610.3.peg.407"/>
<gene>
    <name evidence="2" type="ORF">UC3_00431</name>
</gene>
<dbReference type="AlphaFoldDB" id="R3X4A6"/>
<accession>R3X4A6</accession>
<dbReference type="HOGENOM" id="CLU_2069499_0_0_9"/>
<feature type="signal peptide" evidence="1">
    <location>
        <begin position="1"/>
        <end position="29"/>
    </location>
</feature>